<sequence length="416" mass="47537">MTWLKEDVQYKLTEKFCHIFLKHFSGVNVNIPDTKEKMLRAIPFASAIDDDDPYEDLILNMWLCNDLSADYLTLVKNEIKNKNIPLDSYDTFRLNTSDHQQKTYIEVTTGGMNGSNWHPETTSKKSDLTLKSECLKSDNAFLATNCCLSDLGRPPSENPPKSCIAVPFVDSMIDQSDDIILTLWLLSEESTEQMLSNLEKEQGLLQKTKFDTENTFTIRDAKKPVTCTVLFRQGNWKPNSDKMEVDIGTVLRGNRAKFPFICRKETNDIAERIDVEMTIAQEGEANTTEFMKRKRVESFLFGSVRPEQVNLVQADPPGEASRKFDTLCKELIGSLSVNDCRYVATYFDFKPAHIEEVLSSNRPADTLIRMLQQRLLFTASKLGWFQNALIRIYRNDLAETVGRFKMENQGVDGEKP</sequence>
<proteinExistence type="predicted"/>
<dbReference type="EMBL" id="JAIZAY010000023">
    <property type="protein sequence ID" value="KAJ8020008.1"/>
    <property type="molecule type" value="Genomic_DNA"/>
</dbReference>
<reference evidence="1" key="1">
    <citation type="submission" date="2021-10" db="EMBL/GenBank/DDBJ databases">
        <title>Tropical sea cucumber genome reveals ecological adaptation and Cuvierian tubules defense mechanism.</title>
        <authorList>
            <person name="Chen T."/>
        </authorList>
    </citation>
    <scope>NUCLEOTIDE SEQUENCE</scope>
    <source>
        <strain evidence="1">Nanhai2018</strain>
        <tissue evidence="1">Muscle</tissue>
    </source>
</reference>
<accession>A0A9Q0YC93</accession>
<dbReference type="AlphaFoldDB" id="A0A9Q0YC93"/>
<organism evidence="1 2">
    <name type="scientific">Holothuria leucospilota</name>
    <name type="common">Black long sea cucumber</name>
    <name type="synonym">Mertensiothuria leucospilota</name>
    <dbReference type="NCBI Taxonomy" id="206669"/>
    <lineage>
        <taxon>Eukaryota</taxon>
        <taxon>Metazoa</taxon>
        <taxon>Echinodermata</taxon>
        <taxon>Eleutherozoa</taxon>
        <taxon>Echinozoa</taxon>
        <taxon>Holothuroidea</taxon>
        <taxon>Aspidochirotacea</taxon>
        <taxon>Aspidochirotida</taxon>
        <taxon>Holothuriidae</taxon>
        <taxon>Holothuria</taxon>
    </lineage>
</organism>
<name>A0A9Q0YC93_HOLLE</name>
<protein>
    <submittedName>
        <fullName evidence="1">Uncharacterized protein</fullName>
    </submittedName>
</protein>
<comment type="caution">
    <text evidence="1">The sequence shown here is derived from an EMBL/GenBank/DDBJ whole genome shotgun (WGS) entry which is preliminary data.</text>
</comment>
<evidence type="ECO:0000313" key="1">
    <source>
        <dbReference type="EMBL" id="KAJ8020008.1"/>
    </source>
</evidence>
<gene>
    <name evidence="1" type="ORF">HOLleu_41829</name>
</gene>
<keyword evidence="2" id="KW-1185">Reference proteome</keyword>
<evidence type="ECO:0000313" key="2">
    <source>
        <dbReference type="Proteomes" id="UP001152320"/>
    </source>
</evidence>
<dbReference type="Proteomes" id="UP001152320">
    <property type="component" value="Chromosome 23"/>
</dbReference>